<dbReference type="Pfam" id="PF09820">
    <property type="entry name" value="AAA-ATPase_like"/>
    <property type="match status" value="1"/>
</dbReference>
<evidence type="ECO:0000313" key="3">
    <source>
        <dbReference type="EMBL" id="CAH0392700.1"/>
    </source>
</evidence>
<proteinExistence type="predicted"/>
<keyword evidence="4" id="KW-1185">Reference proteome</keyword>
<dbReference type="PANTHER" id="PTHR34825:SF1">
    <property type="entry name" value="AAA-ATPASE-LIKE DOMAIN-CONTAINING PROTEIN"/>
    <property type="match status" value="1"/>
</dbReference>
<reference evidence="3" key="1">
    <citation type="submission" date="2021-12" db="EMBL/GenBank/DDBJ databases">
        <authorList>
            <person name="King R."/>
        </authorList>
    </citation>
    <scope>NUCLEOTIDE SEQUENCE</scope>
</reference>
<feature type="chain" id="PRO_5040226165" description="AAA-ATPase-like domain-containing protein" evidence="1">
    <location>
        <begin position="22"/>
        <end position="630"/>
    </location>
</feature>
<feature type="signal peptide" evidence="1">
    <location>
        <begin position="1"/>
        <end position="21"/>
    </location>
</feature>
<evidence type="ECO:0000259" key="2">
    <source>
        <dbReference type="Pfam" id="PF09820"/>
    </source>
</evidence>
<name>A0A9P0AGN1_BEMTA</name>
<feature type="domain" description="AAA-ATPase-like" evidence="2">
    <location>
        <begin position="24"/>
        <end position="153"/>
    </location>
</feature>
<dbReference type="PANTHER" id="PTHR34825">
    <property type="entry name" value="CONSERVED PROTEIN, WITH A WEAK D-GALACTARATE DEHYDRATASE/ALTRONATE HYDROLASE DOMAIN"/>
    <property type="match status" value="1"/>
</dbReference>
<organism evidence="3 4">
    <name type="scientific">Bemisia tabaci</name>
    <name type="common">Sweetpotato whitefly</name>
    <name type="synonym">Aleurodes tabaci</name>
    <dbReference type="NCBI Taxonomy" id="7038"/>
    <lineage>
        <taxon>Eukaryota</taxon>
        <taxon>Metazoa</taxon>
        <taxon>Ecdysozoa</taxon>
        <taxon>Arthropoda</taxon>
        <taxon>Hexapoda</taxon>
        <taxon>Insecta</taxon>
        <taxon>Pterygota</taxon>
        <taxon>Neoptera</taxon>
        <taxon>Paraneoptera</taxon>
        <taxon>Hemiptera</taxon>
        <taxon>Sternorrhyncha</taxon>
        <taxon>Aleyrodoidea</taxon>
        <taxon>Aleyrodidae</taxon>
        <taxon>Aleyrodinae</taxon>
        <taxon>Bemisia</taxon>
    </lineage>
</organism>
<keyword evidence="1" id="KW-0732">Signal</keyword>
<evidence type="ECO:0000256" key="1">
    <source>
        <dbReference type="SAM" id="SignalP"/>
    </source>
</evidence>
<sequence length="630" mass="71785">MRMRYVENFLALILSIFHVFAMQIADFKGFIENHHNLYVDKTQFLLDFIFDKEEGVVFITRPQGFGKSLLASTVDYFFNSRYDVSQSERLFAGLNVMADTPIAKQFREEHMNRFPVIKISFASFQATDFRSALKEVERMFKQKTQEKFQDEYGSRFRVTGGGGAKGSNSGLRMSNDIAVIHTPLPEVNDSPSNGRVMEDHGAALAHSSDPILHRIANGTADEQCLRVFVQLLSFHVIEHHRVAPILIIDAYDTPLYSAYDDTHYENITELMAHLLDLGPYANRFRKVLTTGVATVKLDRVQLRKEGTNDHNPLSGFFGFSKVEVMALLKRNGKNEEIDRTRVENFGGYGFRDSNVTVYNPSGVIRYVDSGTVDGGLDAASTSILKDLLTVEKYGLYPILVVQKLLAYELVPRHVIHQLHYPSIRRIPSHFWTFLVSLGFATYDLEKAYHSEAVLLKIPNLNAYKFLALTIAKNPKIPDYNGLTKSLIEGDFKTAQKVFRTYLAHKGAYVTLEDKDSEKYDCTKHKRLSDYANELLEGVKIRYKTGGKVLHRPGLDYIELEPSGDYVYTIRIRIEKSKMLKALWYSVRNKVCSLVKTVPKNETEIFIQYGTSFFEVCLRQSSTASVPRELV</sequence>
<dbReference type="Proteomes" id="UP001152759">
    <property type="component" value="Chromosome 7"/>
</dbReference>
<protein>
    <recommendedName>
        <fullName evidence="2">AAA-ATPase-like domain-containing protein</fullName>
    </recommendedName>
</protein>
<dbReference type="InterPro" id="IPR018631">
    <property type="entry name" value="AAA-ATPase-like_dom"/>
</dbReference>
<accession>A0A9P0AGN1</accession>
<evidence type="ECO:0000313" key="4">
    <source>
        <dbReference type="Proteomes" id="UP001152759"/>
    </source>
</evidence>
<gene>
    <name evidence="3" type="ORF">BEMITA_LOCUS11182</name>
</gene>
<dbReference type="EMBL" id="OU963868">
    <property type="protein sequence ID" value="CAH0392700.1"/>
    <property type="molecule type" value="Genomic_DNA"/>
</dbReference>
<dbReference type="AlphaFoldDB" id="A0A9P0AGN1"/>